<evidence type="ECO:0000259" key="2">
    <source>
        <dbReference type="Pfam" id="PF18914"/>
    </source>
</evidence>
<dbReference type="RefSeq" id="WP_026611640.1">
    <property type="nucleotide sequence ID" value="NZ_OX458333.1"/>
</dbReference>
<dbReference type="Proteomes" id="UP001162030">
    <property type="component" value="Chromosome"/>
</dbReference>
<feature type="chain" id="PRO_5045743493" evidence="1">
    <location>
        <begin position="24"/>
        <end position="92"/>
    </location>
</feature>
<proteinExistence type="predicted"/>
<evidence type="ECO:0000313" key="4">
    <source>
        <dbReference type="Proteomes" id="UP001162030"/>
    </source>
</evidence>
<dbReference type="Pfam" id="PF18914">
    <property type="entry name" value="DUF5666"/>
    <property type="match status" value="1"/>
</dbReference>
<protein>
    <submittedName>
        <fullName evidence="3">DUF5666 domain-containing protein</fullName>
    </submittedName>
</protein>
<feature type="domain" description="DUF5666" evidence="2">
    <location>
        <begin position="37"/>
        <end position="74"/>
    </location>
</feature>
<gene>
    <name evidence="3" type="ORF">MSZNOR_2386</name>
</gene>
<sequence>MKRLISILVTASAMLWISPGIQAGEEFYGILESRPEGKVGTWTIGGRQVAVTEQTKLEEDDGPLVVGACVEVEYKGDTVKEIETEESYKCRK</sequence>
<dbReference type="EMBL" id="OX458333">
    <property type="protein sequence ID" value="CAI8844167.1"/>
    <property type="molecule type" value="Genomic_DNA"/>
</dbReference>
<evidence type="ECO:0000256" key="1">
    <source>
        <dbReference type="SAM" id="SignalP"/>
    </source>
</evidence>
<evidence type="ECO:0000313" key="3">
    <source>
        <dbReference type="EMBL" id="CAI8844167.1"/>
    </source>
</evidence>
<keyword evidence="1" id="KW-0732">Signal</keyword>
<keyword evidence="4" id="KW-1185">Reference proteome</keyword>
<accession>A0ABM9I284</accession>
<feature type="signal peptide" evidence="1">
    <location>
        <begin position="1"/>
        <end position="23"/>
    </location>
</feature>
<organism evidence="3 4">
    <name type="scientific">Methylocaldum szegediense</name>
    <dbReference type="NCBI Taxonomy" id="73780"/>
    <lineage>
        <taxon>Bacteria</taxon>
        <taxon>Pseudomonadati</taxon>
        <taxon>Pseudomonadota</taxon>
        <taxon>Gammaproteobacteria</taxon>
        <taxon>Methylococcales</taxon>
        <taxon>Methylococcaceae</taxon>
        <taxon>Methylocaldum</taxon>
    </lineage>
</organism>
<dbReference type="InterPro" id="IPR043724">
    <property type="entry name" value="DUF5666"/>
</dbReference>
<name>A0ABM9I284_9GAMM</name>
<reference evidence="3 4" key="1">
    <citation type="submission" date="2023-03" db="EMBL/GenBank/DDBJ databases">
        <authorList>
            <person name="Pearce D."/>
        </authorList>
    </citation>
    <scope>NUCLEOTIDE SEQUENCE [LARGE SCALE GENOMIC DNA]</scope>
    <source>
        <strain evidence="3">Msz</strain>
    </source>
</reference>